<evidence type="ECO:0000313" key="1">
    <source>
        <dbReference type="EMBL" id="MBB5513111.1"/>
    </source>
</evidence>
<name>A0A7W8WZ94_9MICC</name>
<protein>
    <submittedName>
        <fullName evidence="1">Uncharacterized protein</fullName>
    </submittedName>
</protein>
<evidence type="ECO:0000313" key="2">
    <source>
        <dbReference type="Proteomes" id="UP000580797"/>
    </source>
</evidence>
<dbReference type="Proteomes" id="UP000580797">
    <property type="component" value="Unassembled WGS sequence"/>
</dbReference>
<reference evidence="1 2" key="1">
    <citation type="submission" date="2020-08" db="EMBL/GenBank/DDBJ databases">
        <title>Sequencing the genomes of 1000 actinobacteria strains.</title>
        <authorList>
            <person name="Klenk H.-P."/>
        </authorList>
    </citation>
    <scope>NUCLEOTIDE SEQUENCE [LARGE SCALE GENOMIC DNA]</scope>
    <source>
        <strain evidence="1 2">DSM 105783</strain>
    </source>
</reference>
<sequence>MHPPARPTRHQRMSVDARHMLALGKSGRYKLKRDAEAISPKVLAALPNWVALDPTREVADLLVGVDEVRVTSRAGVPVSGRPCL</sequence>
<organism evidence="1 2">
    <name type="scientific">Neomicrococcus aestuarii</name>
    <dbReference type="NCBI Taxonomy" id="556325"/>
    <lineage>
        <taxon>Bacteria</taxon>
        <taxon>Bacillati</taxon>
        <taxon>Actinomycetota</taxon>
        <taxon>Actinomycetes</taxon>
        <taxon>Micrococcales</taxon>
        <taxon>Micrococcaceae</taxon>
        <taxon>Neomicrococcus</taxon>
    </lineage>
</organism>
<proteinExistence type="predicted"/>
<gene>
    <name evidence="1" type="ORF">HD598_001798</name>
</gene>
<comment type="caution">
    <text evidence="1">The sequence shown here is derived from an EMBL/GenBank/DDBJ whole genome shotgun (WGS) entry which is preliminary data.</text>
</comment>
<dbReference type="EMBL" id="JACHDR010000001">
    <property type="protein sequence ID" value="MBB5513111.1"/>
    <property type="molecule type" value="Genomic_DNA"/>
</dbReference>
<accession>A0A7W8WZ94</accession>
<dbReference type="AlphaFoldDB" id="A0A7W8WZ94"/>